<accession>A0A395TQ04</accession>
<protein>
    <recommendedName>
        <fullName evidence="4">Protein CR006 P-loop domain-containing protein</fullName>
    </recommendedName>
</protein>
<evidence type="ECO:0000313" key="2">
    <source>
        <dbReference type="EMBL" id="RGP86837.1"/>
    </source>
</evidence>
<dbReference type="AlphaFoldDB" id="A0A395TQ04"/>
<comment type="caution">
    <text evidence="2">The sequence shown here is derived from an EMBL/GenBank/DDBJ whole genome shotgun (WGS) entry which is preliminary data.</text>
</comment>
<keyword evidence="1" id="KW-0175">Coiled coil</keyword>
<dbReference type="EMBL" id="MCBA01000145">
    <property type="protein sequence ID" value="RGP86837.1"/>
    <property type="molecule type" value="Genomic_DNA"/>
</dbReference>
<name>A0A395TQ04_VIBCL</name>
<sequence>MKIKVSKIKKESIFTDEYLALTQNNELDFERKKVCVLYGPNGTGKTSLSKVLNQDKGVEYTLEIGDIEHNEKSDPIAHVISDQNDRNVIKGETQDFILGDDIKREYQLKQKLNDSFSFLLGDELVDILKKKYQIAKKSTNFNELILDTDLLGFIADIANSQSRGKKINREDFIDKVYGYQLAEKPDYDEAKLRFFIEDFSKKDSIIRALSNYNFQLNEKEQSIVKLEEQSEAVLILNRFNYIDECLVCDHPIDVVAKLAEKKEQYAQTSNKMDKEEKEIAEKIIKNLPQPDSFNIKDRVRTAITKSDKSFIEDLVFEFNNYKSVYWKLLQHDFITASTSHALQEDFEAYQALLKNKPSFGSEDILFIEQFLNESLEREISLERDADNNIRLMLGGKDFLNKNRKDLELSNGEQNFLSLAFELLKAKNSERDLIVLDDPISSFDSIYKNKLAYAILSFLSKKKTLVLTHNTDLIKLLEHQQKQCLNLYYFNNIAGENNGFTLINPQEMSILLYIHEFLCLLRDDIKSQIDDEKQFLISLVPFMRGFCQIMGLTEEKNSLTQLMHGYCDETINVTAIYEKLFSDRVLGTVHEISAKDIVSWDYTKFNPLKSEAYPLLSKTLRHTLTYLYLRLNVEKVLVDIYTINTRKHDMLSNIIHASFKGNDHEKIQHRVFFMSKKTLLNEFNHFEIDMNIFQPAIDITDKALNKEREQILNRLNELQIR</sequence>
<gene>
    <name evidence="2" type="ORF">BC353_13385</name>
</gene>
<dbReference type="SUPFAM" id="SSF52540">
    <property type="entry name" value="P-loop containing nucleoside triphosphate hydrolases"/>
    <property type="match status" value="1"/>
</dbReference>
<proteinExistence type="predicted"/>
<evidence type="ECO:0000313" key="3">
    <source>
        <dbReference type="Proteomes" id="UP000266701"/>
    </source>
</evidence>
<dbReference type="Gene3D" id="3.40.50.300">
    <property type="entry name" value="P-loop containing nucleotide triphosphate hydrolases"/>
    <property type="match status" value="1"/>
</dbReference>
<evidence type="ECO:0008006" key="4">
    <source>
        <dbReference type="Google" id="ProtNLM"/>
    </source>
</evidence>
<dbReference type="Proteomes" id="UP000266701">
    <property type="component" value="Unassembled WGS sequence"/>
</dbReference>
<feature type="coiled-coil region" evidence="1">
    <location>
        <begin position="255"/>
        <end position="285"/>
    </location>
</feature>
<organism evidence="2 3">
    <name type="scientific">Vibrio cholerae</name>
    <dbReference type="NCBI Taxonomy" id="666"/>
    <lineage>
        <taxon>Bacteria</taxon>
        <taxon>Pseudomonadati</taxon>
        <taxon>Pseudomonadota</taxon>
        <taxon>Gammaproteobacteria</taxon>
        <taxon>Vibrionales</taxon>
        <taxon>Vibrionaceae</taxon>
        <taxon>Vibrio</taxon>
    </lineage>
</organism>
<evidence type="ECO:0000256" key="1">
    <source>
        <dbReference type="SAM" id="Coils"/>
    </source>
</evidence>
<dbReference type="InterPro" id="IPR027417">
    <property type="entry name" value="P-loop_NTPase"/>
</dbReference>
<reference evidence="2 3" key="1">
    <citation type="journal article" date="2017" name="Emerg. Infect. Dis.">
        <title>Carbapenemase VCC-1-Producing Vibrio cholerae in Coastal Waters of Germany.</title>
        <authorList>
            <person name="Hammerl J.A."/>
            <person name="Jackel C."/>
            <person name="Bortolaia V."/>
            <person name="Schwartz K."/>
            <person name="Bier N."/>
            <person name="Hendriksen R.S."/>
            <person name="Guerra B."/>
            <person name="Strauch E."/>
        </authorList>
    </citation>
    <scope>NUCLEOTIDE SEQUENCE [LARGE SCALE GENOMIC DNA]</scope>
    <source>
        <strain evidence="2 3">VN-2825</strain>
    </source>
</reference>